<comment type="caution">
    <text evidence="2">The sequence shown here is derived from an EMBL/GenBank/DDBJ whole genome shotgun (WGS) entry which is preliminary data.</text>
</comment>
<dbReference type="AlphaFoldDB" id="A0A938B323"/>
<organism evidence="2 3">
    <name type="scientific">Tectimicrobiota bacterium</name>
    <dbReference type="NCBI Taxonomy" id="2528274"/>
    <lineage>
        <taxon>Bacteria</taxon>
        <taxon>Pseudomonadati</taxon>
        <taxon>Nitrospinota/Tectimicrobiota group</taxon>
        <taxon>Candidatus Tectimicrobiota</taxon>
    </lineage>
</organism>
<dbReference type="InterPro" id="IPR029044">
    <property type="entry name" value="Nucleotide-diphossugar_trans"/>
</dbReference>
<dbReference type="Proteomes" id="UP000712673">
    <property type="component" value="Unassembled WGS sequence"/>
</dbReference>
<dbReference type="PANTHER" id="PTHR48090">
    <property type="entry name" value="UNDECAPRENYL-PHOSPHATE 4-DEOXY-4-FORMAMIDO-L-ARABINOSE TRANSFERASE-RELATED"/>
    <property type="match status" value="1"/>
</dbReference>
<dbReference type="Gene3D" id="3.90.550.10">
    <property type="entry name" value="Spore Coat Polysaccharide Biosynthesis Protein SpsA, Chain A"/>
    <property type="match status" value="1"/>
</dbReference>
<dbReference type="SUPFAM" id="SSF53448">
    <property type="entry name" value="Nucleotide-diphospho-sugar transferases"/>
    <property type="match status" value="1"/>
</dbReference>
<dbReference type="EMBL" id="VGLS01000416">
    <property type="protein sequence ID" value="MBM3224836.1"/>
    <property type="molecule type" value="Genomic_DNA"/>
</dbReference>
<proteinExistence type="predicted"/>
<dbReference type="CDD" id="cd04179">
    <property type="entry name" value="DPM_DPG-synthase_like"/>
    <property type="match status" value="1"/>
</dbReference>
<dbReference type="PANTHER" id="PTHR48090:SF7">
    <property type="entry name" value="RFBJ PROTEIN"/>
    <property type="match status" value="1"/>
</dbReference>
<dbReference type="Pfam" id="PF00535">
    <property type="entry name" value="Glycos_transf_2"/>
    <property type="match status" value="1"/>
</dbReference>
<name>A0A938B323_UNCTE</name>
<reference evidence="2" key="1">
    <citation type="submission" date="2019-03" db="EMBL/GenBank/DDBJ databases">
        <title>Lake Tanganyika Metagenome-Assembled Genomes (MAGs).</title>
        <authorList>
            <person name="Tran P."/>
        </authorList>
    </citation>
    <scope>NUCLEOTIDE SEQUENCE</scope>
    <source>
        <strain evidence="2">K_DeepCast_65m_m2_066</strain>
    </source>
</reference>
<feature type="domain" description="Glycosyltransferase 2-like" evidence="1">
    <location>
        <begin position="7"/>
        <end position="117"/>
    </location>
</feature>
<evidence type="ECO:0000259" key="1">
    <source>
        <dbReference type="Pfam" id="PF00535"/>
    </source>
</evidence>
<protein>
    <submittedName>
        <fullName evidence="2">Glycosyltransferase family 2 protein</fullName>
    </submittedName>
</protein>
<accession>A0A938B323</accession>
<dbReference type="InterPro" id="IPR001173">
    <property type="entry name" value="Glyco_trans_2-like"/>
</dbReference>
<gene>
    <name evidence="2" type="ORF">FJZ47_13665</name>
</gene>
<evidence type="ECO:0000313" key="3">
    <source>
        <dbReference type="Proteomes" id="UP000712673"/>
    </source>
</evidence>
<sequence>MSQVIAVIPVRNEASTIATIVRTARAYLPVIVVDDASTDDSAVQARRAGARVLTLKQHRGKGQALRYGMAEALRCGATSVVTLDGDGQHDPHDIPRFLDAAQCWPGSVIIGSRRESTEVMPRARFYAMQVANFWISWLGQCQVHDSQSGFRLYPIQLFSTLPLKHGGFLFESEVLMKAGQAGWPLYELPIQALYPPAWHSQYRPMHDGLVLTAYLLYRGLRAWPAQGWRACCGWRLREKAARQCLWQRTRRAALATVGLPWLGLCALAYLCLGRLGATWLAWTIQHLYDPRLLAPAPTDPRGLHDHYRRKRWKLV</sequence>
<dbReference type="InterPro" id="IPR050256">
    <property type="entry name" value="Glycosyltransferase_2"/>
</dbReference>
<evidence type="ECO:0000313" key="2">
    <source>
        <dbReference type="EMBL" id="MBM3224836.1"/>
    </source>
</evidence>